<reference evidence="1 2" key="1">
    <citation type="submission" date="2018-08" db="EMBL/GenBank/DDBJ databases">
        <title>Aphanomyces genome sequencing and annotation.</title>
        <authorList>
            <person name="Minardi D."/>
            <person name="Oidtmann B."/>
            <person name="Van Der Giezen M."/>
            <person name="Studholme D.J."/>
        </authorList>
    </citation>
    <scope>NUCLEOTIDE SEQUENCE [LARGE SCALE GENOMIC DNA]</scope>
    <source>
        <strain evidence="1 2">D2</strain>
    </source>
</reference>
<dbReference type="Proteomes" id="UP000266643">
    <property type="component" value="Unassembled WGS sequence"/>
</dbReference>
<evidence type="ECO:0000313" key="1">
    <source>
        <dbReference type="EMBL" id="RHY75875.1"/>
    </source>
</evidence>
<organism evidence="1 2">
    <name type="scientific">Aphanomyces astaci</name>
    <name type="common">Crayfish plague agent</name>
    <dbReference type="NCBI Taxonomy" id="112090"/>
    <lineage>
        <taxon>Eukaryota</taxon>
        <taxon>Sar</taxon>
        <taxon>Stramenopiles</taxon>
        <taxon>Oomycota</taxon>
        <taxon>Saprolegniomycetes</taxon>
        <taxon>Saprolegniales</taxon>
        <taxon>Verrucalvaceae</taxon>
        <taxon>Aphanomyces</taxon>
    </lineage>
</organism>
<evidence type="ECO:0000313" key="2">
    <source>
        <dbReference type="Proteomes" id="UP000266643"/>
    </source>
</evidence>
<protein>
    <recommendedName>
        <fullName evidence="3">DDE-1 domain-containing protein</fullName>
    </recommendedName>
</protein>
<comment type="caution">
    <text evidence="1">The sequence shown here is derived from an EMBL/GenBank/DDBJ whole genome shotgun (WGS) entry which is preliminary data.</text>
</comment>
<gene>
    <name evidence="1" type="ORF">DYB30_013420</name>
</gene>
<evidence type="ECO:0008006" key="3">
    <source>
        <dbReference type="Google" id="ProtNLM"/>
    </source>
</evidence>
<dbReference type="EMBL" id="QUTD01002460">
    <property type="protein sequence ID" value="RHY75875.1"/>
    <property type="molecule type" value="Genomic_DNA"/>
</dbReference>
<name>A0A397E961_APHAT</name>
<dbReference type="VEuPathDB" id="FungiDB:H257_17761"/>
<dbReference type="AlphaFoldDB" id="A0A397E961"/>
<accession>A0A397E961</accession>
<proteinExistence type="predicted"/>
<feature type="non-terminal residue" evidence="1">
    <location>
        <position position="1"/>
    </location>
</feature>
<sequence length="292" mass="33884">DTVHNSRELSPFRVRDIRLHRRHATLPGLLSCRSDHVRTYFRVLLAEADHLQRCVSVQAVNATGGSLWQHYVLILTTVMGRGRSENIDFSQQLVEFMEAVREGEYFLTTAHLVTWIKSHQPEWLSEYMAAKPNEVREYKCLIEWCLSFANRHGYKHRVPCPAKASKGELLATQDEFATAFQEKFEHLPRRAWINVDKTPVYYDMPPGRTLAKVGESSRVLETQKHSDREKLPLLIIVKGTPGGDIKRFEVPTYPPEPVYAVQEKAYMDQRVWSMYCTFAKYSSLRWSTLLHC</sequence>